<dbReference type="EMBL" id="AP025730">
    <property type="protein sequence ID" value="BDI07741.1"/>
    <property type="molecule type" value="Genomic_DNA"/>
</dbReference>
<dbReference type="Proteomes" id="UP001057498">
    <property type="component" value="Chromosome"/>
</dbReference>
<accession>A0ABM7YT44</accession>
<organism evidence="1 2">
    <name type="scientific">Sphaerotilus microaerophilus</name>
    <dbReference type="NCBI Taxonomy" id="2914710"/>
    <lineage>
        <taxon>Bacteria</taxon>
        <taxon>Pseudomonadati</taxon>
        <taxon>Pseudomonadota</taxon>
        <taxon>Betaproteobacteria</taxon>
        <taxon>Burkholderiales</taxon>
        <taxon>Sphaerotilaceae</taxon>
        <taxon>Sphaerotilus</taxon>
    </lineage>
</organism>
<keyword evidence="2" id="KW-1185">Reference proteome</keyword>
<protein>
    <submittedName>
        <fullName evidence="1">Uncharacterized protein</fullName>
    </submittedName>
</protein>
<dbReference type="RefSeq" id="WP_251970907.1">
    <property type="nucleotide sequence ID" value="NZ_AP025730.1"/>
</dbReference>
<name>A0ABM7YT44_9BURK</name>
<gene>
    <name evidence="1" type="ORF">CATMQ487_47110</name>
</gene>
<evidence type="ECO:0000313" key="2">
    <source>
        <dbReference type="Proteomes" id="UP001057498"/>
    </source>
</evidence>
<sequence>MTHPRRRYRKRADLAVTAVRLALDTAGFTYLKWGAEQRCKPGDWLVDNDGDTYTVDAEVFERTYRAVAPGRYVKSTPVWAEAATTAGSVATKEGASHYQPGDYLVANQSDGGDAYCIGREKFEAMYELDE</sequence>
<proteinExistence type="predicted"/>
<evidence type="ECO:0000313" key="1">
    <source>
        <dbReference type="EMBL" id="BDI07741.1"/>
    </source>
</evidence>
<reference evidence="1" key="1">
    <citation type="submission" date="2022-04" db="EMBL/GenBank/DDBJ databases">
        <title>Whole genome sequence of Sphaerotilus sp. FB-5.</title>
        <authorList>
            <person name="Takeda M."/>
            <person name="Narihara S."/>
            <person name="Akimoto M."/>
            <person name="Akimoto R."/>
            <person name="Nishiyashiki S."/>
            <person name="Murakami T."/>
        </authorList>
    </citation>
    <scope>NUCLEOTIDE SEQUENCE</scope>
    <source>
        <strain evidence="1">FB-5</strain>
    </source>
</reference>